<protein>
    <submittedName>
        <fullName evidence="1">DUF938 domain-containing protein</fullName>
    </submittedName>
</protein>
<sequence length="217" mass="23189">MPQRTRLPEAASIAEPESGARLTAPSALRNAPVIAEMLAVHGPHEGQALELASGTGQHVRAFAAHLPHIEWQPSEIDPERRASIDAWADASNIRPAIALDATAPGWGADHPGQDMIVLVNLLHLISAPETHVLFQEVSAALKPGGFFALYGPFLRDGACVSEADADFHASLTASDPEIGYKDVADVRRWMQAAGLHAMTPLPMPANNLMILAHKPLH</sequence>
<accession>A0ABW7I5V7</accession>
<dbReference type="InterPro" id="IPR010342">
    <property type="entry name" value="DUF938"/>
</dbReference>
<dbReference type="PANTHER" id="PTHR20974:SF0">
    <property type="entry name" value="UPF0585 PROTEIN CG18661"/>
    <property type="match status" value="1"/>
</dbReference>
<evidence type="ECO:0000313" key="1">
    <source>
        <dbReference type="EMBL" id="MFH0253302.1"/>
    </source>
</evidence>
<dbReference type="Proteomes" id="UP001607157">
    <property type="component" value="Unassembled WGS sequence"/>
</dbReference>
<dbReference type="EMBL" id="JBIHMM010000001">
    <property type="protein sequence ID" value="MFH0253302.1"/>
    <property type="molecule type" value="Genomic_DNA"/>
</dbReference>
<dbReference type="SUPFAM" id="SSF53335">
    <property type="entry name" value="S-adenosyl-L-methionine-dependent methyltransferases"/>
    <property type="match status" value="1"/>
</dbReference>
<comment type="caution">
    <text evidence="1">The sequence shown here is derived from an EMBL/GenBank/DDBJ whole genome shotgun (WGS) entry which is preliminary data.</text>
</comment>
<keyword evidence="2" id="KW-1185">Reference proteome</keyword>
<organism evidence="1 2">
    <name type="scientific">Roseovarius aquimarinus</name>
    <dbReference type="NCBI Taxonomy" id="1229156"/>
    <lineage>
        <taxon>Bacteria</taxon>
        <taxon>Pseudomonadati</taxon>
        <taxon>Pseudomonadota</taxon>
        <taxon>Alphaproteobacteria</taxon>
        <taxon>Rhodobacterales</taxon>
        <taxon>Roseobacteraceae</taxon>
        <taxon>Roseovarius</taxon>
    </lineage>
</organism>
<proteinExistence type="predicted"/>
<gene>
    <name evidence="1" type="ORF">ACGRVM_05335</name>
</gene>
<evidence type="ECO:0000313" key="2">
    <source>
        <dbReference type="Proteomes" id="UP001607157"/>
    </source>
</evidence>
<reference evidence="1 2" key="1">
    <citation type="submission" date="2024-10" db="EMBL/GenBank/DDBJ databases">
        <authorList>
            <person name="Yang X.-N."/>
        </authorList>
    </citation>
    <scope>NUCLEOTIDE SEQUENCE [LARGE SCALE GENOMIC DNA]</scope>
    <source>
        <strain evidence="1 2">CAU 1059</strain>
    </source>
</reference>
<dbReference type="Pfam" id="PF06080">
    <property type="entry name" value="DUF938"/>
    <property type="match status" value="1"/>
</dbReference>
<dbReference type="PANTHER" id="PTHR20974">
    <property type="entry name" value="UPF0585 PROTEIN CG18661"/>
    <property type="match status" value="1"/>
</dbReference>
<dbReference type="Gene3D" id="3.40.50.150">
    <property type="entry name" value="Vaccinia Virus protein VP39"/>
    <property type="match status" value="1"/>
</dbReference>
<dbReference type="InterPro" id="IPR029063">
    <property type="entry name" value="SAM-dependent_MTases_sf"/>
</dbReference>
<name>A0ABW7I5V7_9RHOB</name>
<dbReference type="RefSeq" id="WP_377167942.1">
    <property type="nucleotide sequence ID" value="NZ_JBHTJC010000001.1"/>
</dbReference>